<dbReference type="Proteomes" id="UP000322927">
    <property type="component" value="Chromosome"/>
</dbReference>
<accession>A0A5P2BXR8</accession>
<proteinExistence type="predicted"/>
<protein>
    <submittedName>
        <fullName evidence="2">Uncharacterized protein</fullName>
    </submittedName>
</protein>
<evidence type="ECO:0000256" key="1">
    <source>
        <dbReference type="SAM" id="MobiDB-lite"/>
    </source>
</evidence>
<sequence>MVPTVPIRCPKCGREHVYAPPSYPCACGIPVAPPVSRDASPEPVTDRTWAEEWITARCAACGHEGHWPQPELDCPCGAVLRIPIAGAGTGTKTGTGTGAGAGTVAGAVADARPDEGSDGSDKGPGDAATGVPHGHPSHIPLPRTAPRPRPAFRPVTIRDARDAVTVAALYLRWLGYLNTRSAARRPPSGSRIAARGMLAQVEPALRPTTPRDIECLWLTAMTEAGDTPVACAFFTLAGYTPGARTRADSLGVPLFTMDATGTPQPVNGAAYELVATGA</sequence>
<dbReference type="AlphaFoldDB" id="A0A5P2BXR8"/>
<organism evidence="2 3">
    <name type="scientific">Streptomyces venezuelae</name>
    <dbReference type="NCBI Taxonomy" id="54571"/>
    <lineage>
        <taxon>Bacteria</taxon>
        <taxon>Bacillati</taxon>
        <taxon>Actinomycetota</taxon>
        <taxon>Actinomycetes</taxon>
        <taxon>Kitasatosporales</taxon>
        <taxon>Streptomycetaceae</taxon>
        <taxon>Streptomyces</taxon>
    </lineage>
</organism>
<name>A0A5P2BXR8_STRVZ</name>
<evidence type="ECO:0000313" key="2">
    <source>
        <dbReference type="EMBL" id="QES33249.1"/>
    </source>
</evidence>
<reference evidence="2 3" key="1">
    <citation type="submission" date="2018-05" db="EMBL/GenBank/DDBJ databases">
        <title>Streptomyces venezuelae.</title>
        <authorList>
            <person name="Kim W."/>
            <person name="Lee N."/>
            <person name="Cho B.-K."/>
        </authorList>
    </citation>
    <scope>NUCLEOTIDE SEQUENCE [LARGE SCALE GENOMIC DNA]</scope>
    <source>
        <strain evidence="2 3">ATCC 14584</strain>
    </source>
</reference>
<gene>
    <name evidence="2" type="ORF">DEJ48_07420</name>
</gene>
<evidence type="ECO:0000313" key="3">
    <source>
        <dbReference type="Proteomes" id="UP000322927"/>
    </source>
</evidence>
<feature type="compositionally biased region" description="Basic and acidic residues" evidence="1">
    <location>
        <begin position="111"/>
        <end position="124"/>
    </location>
</feature>
<dbReference type="EMBL" id="CP029192">
    <property type="protein sequence ID" value="QES33249.1"/>
    <property type="molecule type" value="Genomic_DNA"/>
</dbReference>
<feature type="region of interest" description="Disordered" evidence="1">
    <location>
        <begin position="109"/>
        <end position="151"/>
    </location>
</feature>
<dbReference type="OrthoDB" id="4978993at2"/>